<reference evidence="1" key="1">
    <citation type="submission" date="2023-03" db="EMBL/GenBank/DDBJ databases">
        <title>Andean soil-derived lignocellulolytic bacterial consortium as a source of novel taxa and putative plastic-active enzymes.</title>
        <authorList>
            <person name="Diaz-Garcia L."/>
            <person name="Chuvochina M."/>
            <person name="Feuerriegel G."/>
            <person name="Bunk B."/>
            <person name="Sproer C."/>
            <person name="Streit W.R."/>
            <person name="Rodriguez L.M."/>
            <person name="Overmann J."/>
            <person name="Jimenez D.J."/>
        </authorList>
    </citation>
    <scope>NUCLEOTIDE SEQUENCE</scope>
    <source>
        <strain evidence="1">MAG 833</strain>
    </source>
</reference>
<organism evidence="1 2">
    <name type="scientific">Candidatus Brevundimonas colombiensis</name>
    <dbReference type="NCBI Taxonomy" id="3121376"/>
    <lineage>
        <taxon>Bacteria</taxon>
        <taxon>Pseudomonadati</taxon>
        <taxon>Pseudomonadota</taxon>
        <taxon>Alphaproteobacteria</taxon>
        <taxon>Caulobacterales</taxon>
        <taxon>Caulobacteraceae</taxon>
        <taxon>Brevundimonas</taxon>
    </lineage>
</organism>
<dbReference type="Proteomes" id="UP001213664">
    <property type="component" value="Chromosome"/>
</dbReference>
<dbReference type="AlphaFoldDB" id="A0AAJ5X418"/>
<accession>A0AAJ5X418</accession>
<name>A0AAJ5X418_9CAUL</name>
<proteinExistence type="predicted"/>
<sequence length="49" mass="5137">MAALIVLVVVGAVDLDVVAGLPTSCPHNTALIYAWLNLRLLAVSRRPPG</sequence>
<evidence type="ECO:0000313" key="2">
    <source>
        <dbReference type="Proteomes" id="UP001213664"/>
    </source>
</evidence>
<evidence type="ECO:0000313" key="1">
    <source>
        <dbReference type="EMBL" id="WEK40682.1"/>
    </source>
</evidence>
<gene>
    <name evidence="1" type="ORF">P0Y50_03470</name>
</gene>
<dbReference type="EMBL" id="CP119326">
    <property type="protein sequence ID" value="WEK40682.1"/>
    <property type="molecule type" value="Genomic_DNA"/>
</dbReference>
<protein>
    <submittedName>
        <fullName evidence="1">Uncharacterized protein</fullName>
    </submittedName>
</protein>